<keyword evidence="5" id="KW-1185">Reference proteome</keyword>
<evidence type="ECO:0000313" key="4">
    <source>
        <dbReference type="EMBL" id="MBC5675852.1"/>
    </source>
</evidence>
<proteinExistence type="predicted"/>
<accession>A0ABR7FKW3</accession>
<evidence type="ECO:0000313" key="5">
    <source>
        <dbReference type="Proteomes" id="UP000654573"/>
    </source>
</evidence>
<comment type="caution">
    <text evidence="4">The sequence shown here is derived from an EMBL/GenBank/DDBJ whole genome shotgun (WGS) entry which is preliminary data.</text>
</comment>
<evidence type="ECO:0000256" key="2">
    <source>
        <dbReference type="SAM" id="Phobius"/>
    </source>
</evidence>
<feature type="compositionally biased region" description="Low complexity" evidence="1">
    <location>
        <begin position="132"/>
        <end position="144"/>
    </location>
</feature>
<dbReference type="RefSeq" id="WP_103732697.1">
    <property type="nucleotide sequence ID" value="NZ_JACOOU010000022.1"/>
</dbReference>
<feature type="region of interest" description="Disordered" evidence="1">
    <location>
        <begin position="111"/>
        <end position="179"/>
    </location>
</feature>
<feature type="transmembrane region" description="Helical" evidence="2">
    <location>
        <begin position="6"/>
        <end position="25"/>
    </location>
</feature>
<sequence length="271" mass="28450">MKKGLIAAAIIVCIGITAGTVFLVLNRDKTAPEIKVPGDNTLTYVAGQDKKLLLEGITAVDDKDGDVSDTLMVESVKPTADGTQAEVTYTAMDNSRNVTKKKLMVNYQASGETAPADSGQAPEGTEEGQESGEAGTEAPAPEGETTGEGTGEGEAAPADPSADPAAQEQPPQETAGGAEAAEAAIAQLPAGSPQFRLNEYEVTLPVGSKFDYSTYIQDITDDKDDRSTLFRQIQLQNPVDTNTPGTYEVVYYVVDSDGNQSNTAILKVNIQ</sequence>
<dbReference type="Gene3D" id="2.60.40.10">
    <property type="entry name" value="Immunoglobulins"/>
    <property type="match status" value="2"/>
</dbReference>
<protein>
    <submittedName>
        <fullName evidence="4">DUF5011 domain-containing protein</fullName>
    </submittedName>
</protein>
<dbReference type="Pfam" id="PF16403">
    <property type="entry name" value="Bact_surface_Ig-like"/>
    <property type="match status" value="1"/>
</dbReference>
<gene>
    <name evidence="4" type="ORF">H8S76_26890</name>
</gene>
<dbReference type="InterPro" id="IPR013783">
    <property type="entry name" value="Ig-like_fold"/>
</dbReference>
<feature type="compositionally biased region" description="Low complexity" evidence="1">
    <location>
        <begin position="153"/>
        <end position="179"/>
    </location>
</feature>
<keyword evidence="2" id="KW-0812">Transmembrane</keyword>
<organism evidence="4 5">
    <name type="scientific">Blautia celeris</name>
    <dbReference type="NCBI Taxonomy" id="2763026"/>
    <lineage>
        <taxon>Bacteria</taxon>
        <taxon>Bacillati</taxon>
        <taxon>Bacillota</taxon>
        <taxon>Clostridia</taxon>
        <taxon>Lachnospirales</taxon>
        <taxon>Lachnospiraceae</taxon>
        <taxon>Blautia</taxon>
    </lineage>
</organism>
<feature type="domain" description="Pesticidal crystal protein Cry22Aa Ig-like" evidence="3">
    <location>
        <begin position="201"/>
        <end position="262"/>
    </location>
</feature>
<dbReference type="Proteomes" id="UP000654573">
    <property type="component" value="Unassembled WGS sequence"/>
</dbReference>
<name>A0ABR7FKW3_9FIRM</name>
<evidence type="ECO:0000259" key="3">
    <source>
        <dbReference type="Pfam" id="PF16403"/>
    </source>
</evidence>
<reference evidence="4 5" key="1">
    <citation type="submission" date="2020-08" db="EMBL/GenBank/DDBJ databases">
        <title>Genome public.</title>
        <authorList>
            <person name="Liu C."/>
            <person name="Sun Q."/>
        </authorList>
    </citation>
    <scope>NUCLEOTIDE SEQUENCE [LARGE SCALE GENOMIC DNA]</scope>
    <source>
        <strain evidence="4 5">NSJ-34</strain>
    </source>
</reference>
<dbReference type="InterPro" id="IPR032179">
    <property type="entry name" value="Cry22Aa_Ig-like"/>
</dbReference>
<dbReference type="EMBL" id="JACOOU010000022">
    <property type="protein sequence ID" value="MBC5675852.1"/>
    <property type="molecule type" value="Genomic_DNA"/>
</dbReference>
<evidence type="ECO:0000256" key="1">
    <source>
        <dbReference type="SAM" id="MobiDB-lite"/>
    </source>
</evidence>
<keyword evidence="2" id="KW-0472">Membrane</keyword>
<keyword evidence="2" id="KW-1133">Transmembrane helix</keyword>